<dbReference type="SUPFAM" id="SSF81383">
    <property type="entry name" value="F-box domain"/>
    <property type="match status" value="1"/>
</dbReference>
<organism evidence="2 3">
    <name type="scientific">Leucosporidium creatinivorum</name>
    <dbReference type="NCBI Taxonomy" id="106004"/>
    <lineage>
        <taxon>Eukaryota</taxon>
        <taxon>Fungi</taxon>
        <taxon>Dikarya</taxon>
        <taxon>Basidiomycota</taxon>
        <taxon>Pucciniomycotina</taxon>
        <taxon>Microbotryomycetes</taxon>
        <taxon>Leucosporidiales</taxon>
        <taxon>Leucosporidium</taxon>
    </lineage>
</organism>
<dbReference type="InterPro" id="IPR036047">
    <property type="entry name" value="F-box-like_dom_sf"/>
</dbReference>
<feature type="region of interest" description="Disordered" evidence="1">
    <location>
        <begin position="406"/>
        <end position="457"/>
    </location>
</feature>
<dbReference type="EMBL" id="MCGR01000004">
    <property type="protein sequence ID" value="ORY90246.1"/>
    <property type="molecule type" value="Genomic_DNA"/>
</dbReference>
<dbReference type="Proteomes" id="UP000193467">
    <property type="component" value="Unassembled WGS sequence"/>
</dbReference>
<dbReference type="InterPro" id="IPR032675">
    <property type="entry name" value="LRR_dom_sf"/>
</dbReference>
<comment type="caution">
    <text evidence="2">The sequence shown here is derived from an EMBL/GenBank/DDBJ whole genome shotgun (WGS) entry which is preliminary data.</text>
</comment>
<feature type="compositionally biased region" description="Acidic residues" evidence="1">
    <location>
        <begin position="412"/>
        <end position="457"/>
    </location>
</feature>
<dbReference type="CDD" id="cd09917">
    <property type="entry name" value="F-box_SF"/>
    <property type="match status" value="1"/>
</dbReference>
<evidence type="ECO:0000313" key="3">
    <source>
        <dbReference type="Proteomes" id="UP000193467"/>
    </source>
</evidence>
<sequence>MSSFPPELLVAIAEQLDAGPWDRKDLRRLCLVSRGWYKAAQLELYRVVTYQSRGAQLARTMKARPDLAKAVRHFIVILPSSRDLDKHLRHLTTIFRCTASITELTIPSESVPAPVLAALAASPRLLDLKELDLYEPLRSPGELSQFTTFLATCPPLRRLHFEGTYFDEHMPPAELHRVREAAKRHSLTSLGIGIACPNDALHIFASHSYATLQRLSLEISVSPDPRHLSSLTGLRWLEIYVGYLEGKDPITASEASMRARKLLPSCKALPKLRSVILDLSRDIKYYVGEANGGGIADDYILDTLSLHELPPTLSTLEINTSLVNADEFLTFLDSTHRPPSLAFIKTDLYSKMSHPSKLKTVLRRLHSLGIRYEIAPFEVFFYDVEDHIDRRQSWWSDEIKSAGPVLKWDGGEWSEPDIESEVESESESYDETELEDDFSDGTDGDEESEGEESEEEE</sequence>
<keyword evidence="3" id="KW-1185">Reference proteome</keyword>
<accession>A0A1Y2G4S9</accession>
<dbReference type="InParanoid" id="A0A1Y2G4S9"/>
<dbReference type="AlphaFoldDB" id="A0A1Y2G4S9"/>
<proteinExistence type="predicted"/>
<dbReference type="SUPFAM" id="SSF52047">
    <property type="entry name" value="RNI-like"/>
    <property type="match status" value="1"/>
</dbReference>
<evidence type="ECO:0000313" key="2">
    <source>
        <dbReference type="EMBL" id="ORY90246.1"/>
    </source>
</evidence>
<gene>
    <name evidence="2" type="ORF">BCR35DRAFT_328879</name>
</gene>
<dbReference type="Gene3D" id="3.80.10.10">
    <property type="entry name" value="Ribonuclease Inhibitor"/>
    <property type="match status" value="1"/>
</dbReference>
<evidence type="ECO:0000256" key="1">
    <source>
        <dbReference type="SAM" id="MobiDB-lite"/>
    </source>
</evidence>
<name>A0A1Y2G4S9_9BASI</name>
<reference evidence="2 3" key="1">
    <citation type="submission" date="2016-07" db="EMBL/GenBank/DDBJ databases">
        <title>Pervasive Adenine N6-methylation of Active Genes in Fungi.</title>
        <authorList>
            <consortium name="DOE Joint Genome Institute"/>
            <person name="Mondo S.J."/>
            <person name="Dannebaum R.O."/>
            <person name="Kuo R.C."/>
            <person name="Labutti K."/>
            <person name="Haridas S."/>
            <person name="Kuo A."/>
            <person name="Salamov A."/>
            <person name="Ahrendt S.R."/>
            <person name="Lipzen A."/>
            <person name="Sullivan W."/>
            <person name="Andreopoulos W.B."/>
            <person name="Clum A."/>
            <person name="Lindquist E."/>
            <person name="Daum C."/>
            <person name="Ramamoorthy G.K."/>
            <person name="Gryganskyi A."/>
            <person name="Culley D."/>
            <person name="Magnuson J.K."/>
            <person name="James T.Y."/>
            <person name="O'Malley M.A."/>
            <person name="Stajich J.E."/>
            <person name="Spatafora J.W."/>
            <person name="Visel A."/>
            <person name="Grigoriev I.V."/>
        </authorList>
    </citation>
    <scope>NUCLEOTIDE SEQUENCE [LARGE SCALE GENOMIC DNA]</scope>
    <source>
        <strain evidence="2 3">62-1032</strain>
    </source>
</reference>
<protein>
    <submittedName>
        <fullName evidence="2">Uncharacterized protein</fullName>
    </submittedName>
</protein>